<dbReference type="EMBL" id="CM023485">
    <property type="protein sequence ID" value="KAH6930738.1"/>
    <property type="molecule type" value="Genomic_DNA"/>
</dbReference>
<sequence>MSDQKSKPGRSRRSTRPSYSPNITESTQQNQRPDNARPTGNCGARPKLPTRRPTRGLQVSLDAVEESVVSLHRDREAAFEAVENGELEDVEQIEDMLRHFDLARQVLDEDIEEYELELKYLKREKQSLHKALSREREKQDKLREANRSDVPRGHPQTLAGPRLRS</sequence>
<gene>
    <name evidence="1" type="ORF">HPB50_018018</name>
</gene>
<accession>A0ACB7SAM0</accession>
<name>A0ACB7SAM0_HYAAI</name>
<reference evidence="1" key="1">
    <citation type="submission" date="2020-05" db="EMBL/GenBank/DDBJ databases">
        <title>Large-scale comparative analyses of tick genomes elucidate their genetic diversity and vector capacities.</title>
        <authorList>
            <person name="Jia N."/>
            <person name="Wang J."/>
            <person name="Shi W."/>
            <person name="Du L."/>
            <person name="Sun Y."/>
            <person name="Zhan W."/>
            <person name="Jiang J."/>
            <person name="Wang Q."/>
            <person name="Zhang B."/>
            <person name="Ji P."/>
            <person name="Sakyi L.B."/>
            <person name="Cui X."/>
            <person name="Yuan T."/>
            <person name="Jiang B."/>
            <person name="Yang W."/>
            <person name="Lam T.T.-Y."/>
            <person name="Chang Q."/>
            <person name="Ding S."/>
            <person name="Wang X."/>
            <person name="Zhu J."/>
            <person name="Ruan X."/>
            <person name="Zhao L."/>
            <person name="Wei J."/>
            <person name="Que T."/>
            <person name="Du C."/>
            <person name="Cheng J."/>
            <person name="Dai P."/>
            <person name="Han X."/>
            <person name="Huang E."/>
            <person name="Gao Y."/>
            <person name="Liu J."/>
            <person name="Shao H."/>
            <person name="Ye R."/>
            <person name="Li L."/>
            <person name="Wei W."/>
            <person name="Wang X."/>
            <person name="Wang C."/>
            <person name="Yang T."/>
            <person name="Huo Q."/>
            <person name="Li W."/>
            <person name="Guo W."/>
            <person name="Chen H."/>
            <person name="Zhou L."/>
            <person name="Ni X."/>
            <person name="Tian J."/>
            <person name="Zhou Y."/>
            <person name="Sheng Y."/>
            <person name="Liu T."/>
            <person name="Pan Y."/>
            <person name="Xia L."/>
            <person name="Li J."/>
            <person name="Zhao F."/>
            <person name="Cao W."/>
        </authorList>
    </citation>
    <scope>NUCLEOTIDE SEQUENCE</scope>
    <source>
        <strain evidence="1">Hyas-2018</strain>
    </source>
</reference>
<evidence type="ECO:0000313" key="1">
    <source>
        <dbReference type="EMBL" id="KAH6930738.1"/>
    </source>
</evidence>
<protein>
    <submittedName>
        <fullName evidence="1">Uncharacterized protein</fullName>
    </submittedName>
</protein>
<keyword evidence="2" id="KW-1185">Reference proteome</keyword>
<organism evidence="1 2">
    <name type="scientific">Hyalomma asiaticum</name>
    <name type="common">Tick</name>
    <dbReference type="NCBI Taxonomy" id="266040"/>
    <lineage>
        <taxon>Eukaryota</taxon>
        <taxon>Metazoa</taxon>
        <taxon>Ecdysozoa</taxon>
        <taxon>Arthropoda</taxon>
        <taxon>Chelicerata</taxon>
        <taxon>Arachnida</taxon>
        <taxon>Acari</taxon>
        <taxon>Parasitiformes</taxon>
        <taxon>Ixodida</taxon>
        <taxon>Ixodoidea</taxon>
        <taxon>Ixodidae</taxon>
        <taxon>Hyalomminae</taxon>
        <taxon>Hyalomma</taxon>
    </lineage>
</organism>
<dbReference type="Proteomes" id="UP000821845">
    <property type="component" value="Chromosome 5"/>
</dbReference>
<evidence type="ECO:0000313" key="2">
    <source>
        <dbReference type="Proteomes" id="UP000821845"/>
    </source>
</evidence>
<comment type="caution">
    <text evidence="1">The sequence shown here is derived from an EMBL/GenBank/DDBJ whole genome shotgun (WGS) entry which is preliminary data.</text>
</comment>
<proteinExistence type="predicted"/>